<dbReference type="CDD" id="cd07989">
    <property type="entry name" value="LPLAT_AGPAT-like"/>
    <property type="match status" value="1"/>
</dbReference>
<keyword evidence="2 4" id="KW-0012">Acyltransferase</keyword>
<dbReference type="PANTHER" id="PTHR10434:SF11">
    <property type="entry name" value="1-ACYL-SN-GLYCEROL-3-PHOSPHATE ACYLTRANSFERASE"/>
    <property type="match status" value="1"/>
</dbReference>
<keyword evidence="5" id="KW-1185">Reference proteome</keyword>
<dbReference type="InterPro" id="IPR002123">
    <property type="entry name" value="Plipid/glycerol_acylTrfase"/>
</dbReference>
<dbReference type="OrthoDB" id="3554363at2"/>
<gene>
    <name evidence="4" type="ORF">CLV47_1145</name>
</gene>
<name>A0A2T0ZX98_9ACTN</name>
<evidence type="ECO:0000256" key="2">
    <source>
        <dbReference type="ARBA" id="ARBA00023315"/>
    </source>
</evidence>
<dbReference type="PANTHER" id="PTHR10434">
    <property type="entry name" value="1-ACYL-SN-GLYCEROL-3-PHOSPHATE ACYLTRANSFERASE"/>
    <property type="match status" value="1"/>
</dbReference>
<evidence type="ECO:0000313" key="4">
    <source>
        <dbReference type="EMBL" id="PRZ40708.1"/>
    </source>
</evidence>
<dbReference type="Proteomes" id="UP000237752">
    <property type="component" value="Unassembled WGS sequence"/>
</dbReference>
<dbReference type="AlphaFoldDB" id="A0A2T0ZX98"/>
<evidence type="ECO:0000256" key="1">
    <source>
        <dbReference type="ARBA" id="ARBA00022679"/>
    </source>
</evidence>
<dbReference type="GO" id="GO:0006654">
    <property type="term" value="P:phosphatidic acid biosynthetic process"/>
    <property type="evidence" value="ECO:0007669"/>
    <property type="project" value="TreeGrafter"/>
</dbReference>
<dbReference type="RefSeq" id="WP_106349893.1">
    <property type="nucleotide sequence ID" value="NZ_PVUE01000014.1"/>
</dbReference>
<comment type="caution">
    <text evidence="4">The sequence shown here is derived from an EMBL/GenBank/DDBJ whole genome shotgun (WGS) entry which is preliminary data.</text>
</comment>
<keyword evidence="1 4" id="KW-0808">Transferase</keyword>
<dbReference type="EMBL" id="PVUE01000014">
    <property type="protein sequence ID" value="PRZ40708.1"/>
    <property type="molecule type" value="Genomic_DNA"/>
</dbReference>
<feature type="domain" description="Phospholipid/glycerol acyltransferase" evidence="3">
    <location>
        <begin position="56"/>
        <end position="174"/>
    </location>
</feature>
<dbReference type="SUPFAM" id="SSF69593">
    <property type="entry name" value="Glycerol-3-phosphate (1)-acyltransferase"/>
    <property type="match status" value="1"/>
</dbReference>
<dbReference type="SMART" id="SM00563">
    <property type="entry name" value="PlsC"/>
    <property type="match status" value="1"/>
</dbReference>
<accession>A0A2T0ZX98</accession>
<protein>
    <submittedName>
        <fullName evidence="4">1-acyl-sn-glycerol-3-phosphate acyltransferase</fullName>
    </submittedName>
</protein>
<dbReference type="GO" id="GO:0003841">
    <property type="term" value="F:1-acylglycerol-3-phosphate O-acyltransferase activity"/>
    <property type="evidence" value="ECO:0007669"/>
    <property type="project" value="TreeGrafter"/>
</dbReference>
<reference evidence="4 5" key="1">
    <citation type="submission" date="2018-03" db="EMBL/GenBank/DDBJ databases">
        <title>Genomic Encyclopedia of Archaeal and Bacterial Type Strains, Phase II (KMG-II): from individual species to whole genera.</title>
        <authorList>
            <person name="Goeker M."/>
        </authorList>
    </citation>
    <scope>NUCLEOTIDE SEQUENCE [LARGE SCALE GENOMIC DNA]</scope>
    <source>
        <strain evidence="4 5">DSM 100065</strain>
    </source>
</reference>
<proteinExistence type="predicted"/>
<dbReference type="Pfam" id="PF01553">
    <property type="entry name" value="Acyltransferase"/>
    <property type="match status" value="1"/>
</dbReference>
<evidence type="ECO:0000313" key="5">
    <source>
        <dbReference type="Proteomes" id="UP000237752"/>
    </source>
</evidence>
<evidence type="ECO:0000259" key="3">
    <source>
        <dbReference type="SMART" id="SM00563"/>
    </source>
</evidence>
<sequence length="274" mass="30530">MATQDDDWFGRQQVTAVREPWWFWQFATRYGYGLISLFGRIEITGSIDERLMRGPILLAPNHIGNFDAMVLTVACRRLGLSPRFLVTAGIMTAPVVGRLLEKSGSLRVNRGQSDAHNSTALVDLAIAHGAHLIIYPEGRVSLDPGLWPERGKTGLARIALAHRIPVIPVSQWGAHEVVKYEDNKAMLRSGLSSVWRQPKLRVHFGQPVSLDDLRADRRGDAVKARDRIAAAITRNLRPLRATELRAPRYVDETRPLSERRVAAFPGGVVPDDIP</sequence>
<organism evidence="4 5">
    <name type="scientific">Antricoccus suffuscus</name>
    <dbReference type="NCBI Taxonomy" id="1629062"/>
    <lineage>
        <taxon>Bacteria</taxon>
        <taxon>Bacillati</taxon>
        <taxon>Actinomycetota</taxon>
        <taxon>Actinomycetes</taxon>
        <taxon>Geodermatophilales</taxon>
        <taxon>Antricoccaceae</taxon>
        <taxon>Antricoccus</taxon>
    </lineage>
</organism>